<accession>I2GH83</accession>
<sequence>MHKNSQTNCQYLIQILLMFTKSGSLKKRKTLNLVFTLQAT</sequence>
<dbReference type="AlphaFoldDB" id="I2GH83"/>
<name>I2GH83_9BACT</name>
<gene>
    <name evidence="1" type="ORF">BN8_02338</name>
</gene>
<protein>
    <submittedName>
        <fullName evidence="1">Uncharacterized protein</fullName>
    </submittedName>
</protein>
<dbReference type="STRING" id="1185876.BN8_02338"/>
<dbReference type="Proteomes" id="UP000009309">
    <property type="component" value="Unassembled WGS sequence"/>
</dbReference>
<dbReference type="EMBL" id="CAIT01000006">
    <property type="protein sequence ID" value="CCH53258.1"/>
    <property type="molecule type" value="Genomic_DNA"/>
</dbReference>
<proteinExistence type="predicted"/>
<keyword evidence="2" id="KW-1185">Reference proteome</keyword>
<organism evidence="1 2">
    <name type="scientific">Fibrisoma limi BUZ 3</name>
    <dbReference type="NCBI Taxonomy" id="1185876"/>
    <lineage>
        <taxon>Bacteria</taxon>
        <taxon>Pseudomonadati</taxon>
        <taxon>Bacteroidota</taxon>
        <taxon>Cytophagia</taxon>
        <taxon>Cytophagales</taxon>
        <taxon>Spirosomataceae</taxon>
        <taxon>Fibrisoma</taxon>
    </lineage>
</organism>
<evidence type="ECO:0000313" key="2">
    <source>
        <dbReference type="Proteomes" id="UP000009309"/>
    </source>
</evidence>
<reference evidence="1 2" key="1">
    <citation type="journal article" date="2012" name="J. Bacteriol.">
        <title>Genome Sequence of the Filamentous Bacterium Fibrisoma limi BUZ 3T.</title>
        <authorList>
            <person name="Filippini M."/>
            <person name="Qi W."/>
            <person name="Jaenicke S."/>
            <person name="Goesmann A."/>
            <person name="Smits T.H."/>
            <person name="Bagheri H.C."/>
        </authorList>
    </citation>
    <scope>NUCLEOTIDE SEQUENCE [LARGE SCALE GENOMIC DNA]</scope>
    <source>
        <strain evidence="2">BUZ 3T</strain>
    </source>
</reference>
<comment type="caution">
    <text evidence="1">The sequence shown here is derived from an EMBL/GenBank/DDBJ whole genome shotgun (WGS) entry which is preliminary data.</text>
</comment>
<evidence type="ECO:0000313" key="1">
    <source>
        <dbReference type="EMBL" id="CCH53258.1"/>
    </source>
</evidence>